<feature type="domain" description="PAS" evidence="5">
    <location>
        <begin position="140"/>
        <end position="210"/>
    </location>
</feature>
<dbReference type="SMART" id="SM00091">
    <property type="entry name" value="PAS"/>
    <property type="match status" value="1"/>
</dbReference>
<dbReference type="NCBIfam" id="TIGR00229">
    <property type="entry name" value="sensory_box"/>
    <property type="match status" value="1"/>
</dbReference>
<evidence type="ECO:0000259" key="8">
    <source>
        <dbReference type="PROSITE" id="PS50887"/>
    </source>
</evidence>
<dbReference type="Pfam" id="PF00563">
    <property type="entry name" value="EAL"/>
    <property type="match status" value="1"/>
</dbReference>
<gene>
    <name evidence="9" type="ORF">P873_08350</name>
</gene>
<dbReference type="Pfam" id="PF13185">
    <property type="entry name" value="GAF_2"/>
    <property type="match status" value="1"/>
</dbReference>
<dbReference type="PROSITE" id="PS50110">
    <property type="entry name" value="RESPONSE_REGULATORY"/>
    <property type="match status" value="1"/>
</dbReference>
<name>A0A091C097_9GAMM</name>
<dbReference type="eggNOG" id="COG5001">
    <property type="taxonomic scope" value="Bacteria"/>
</dbReference>
<dbReference type="Pfam" id="PF00072">
    <property type="entry name" value="Response_reg"/>
    <property type="match status" value="1"/>
</dbReference>
<dbReference type="InterPro" id="IPR003018">
    <property type="entry name" value="GAF"/>
</dbReference>
<dbReference type="PANTHER" id="PTHR44757">
    <property type="entry name" value="DIGUANYLATE CYCLASE DGCP"/>
    <property type="match status" value="1"/>
</dbReference>
<dbReference type="Gene3D" id="3.30.450.20">
    <property type="entry name" value="PAS domain"/>
    <property type="match status" value="1"/>
</dbReference>
<dbReference type="CDD" id="cd00156">
    <property type="entry name" value="REC"/>
    <property type="match status" value="1"/>
</dbReference>
<dbReference type="SUPFAM" id="SSF55781">
    <property type="entry name" value="GAF domain-like"/>
    <property type="match status" value="1"/>
</dbReference>
<dbReference type="InterPro" id="IPR013767">
    <property type="entry name" value="PAS_fold"/>
</dbReference>
<dbReference type="NCBIfam" id="TIGR00254">
    <property type="entry name" value="GGDEF"/>
    <property type="match status" value="1"/>
</dbReference>
<proteinExistence type="predicted"/>
<dbReference type="SUPFAM" id="SSF55073">
    <property type="entry name" value="Nucleotide cyclase"/>
    <property type="match status" value="1"/>
</dbReference>
<evidence type="ECO:0000256" key="2">
    <source>
        <dbReference type="ARBA" id="ARBA00022777"/>
    </source>
</evidence>
<dbReference type="InterPro" id="IPR000160">
    <property type="entry name" value="GGDEF_dom"/>
</dbReference>
<dbReference type="InterPro" id="IPR029016">
    <property type="entry name" value="GAF-like_dom_sf"/>
</dbReference>
<dbReference type="Gene3D" id="3.30.70.270">
    <property type="match status" value="1"/>
</dbReference>
<dbReference type="InterPro" id="IPR000700">
    <property type="entry name" value="PAS-assoc_C"/>
</dbReference>
<feature type="domain" description="EAL" evidence="7">
    <location>
        <begin position="605"/>
        <end position="855"/>
    </location>
</feature>
<dbReference type="RefSeq" id="WP_026817209.1">
    <property type="nucleotide sequence ID" value="NZ_AUFF01000007.1"/>
</dbReference>
<dbReference type="SMART" id="SM00086">
    <property type="entry name" value="PAC"/>
    <property type="match status" value="1"/>
</dbReference>
<dbReference type="EMBL" id="AWXU01000026">
    <property type="protein sequence ID" value="KFN50040.1"/>
    <property type="molecule type" value="Genomic_DNA"/>
</dbReference>
<dbReference type="Gene3D" id="3.20.20.450">
    <property type="entry name" value="EAL domain"/>
    <property type="match status" value="1"/>
</dbReference>
<dbReference type="InterPro" id="IPR029787">
    <property type="entry name" value="Nucleotide_cyclase"/>
</dbReference>
<dbReference type="STRING" id="1121013.GCA_000426365_02237"/>
<evidence type="ECO:0000259" key="4">
    <source>
        <dbReference type="PROSITE" id="PS50110"/>
    </source>
</evidence>
<keyword evidence="3" id="KW-0597">Phosphoprotein</keyword>
<dbReference type="Gene3D" id="3.40.50.2300">
    <property type="match status" value="1"/>
</dbReference>
<dbReference type="Pfam" id="PF00989">
    <property type="entry name" value="PAS"/>
    <property type="match status" value="1"/>
</dbReference>
<protein>
    <recommendedName>
        <fullName evidence="11">Diguanylate cyclase</fullName>
    </recommendedName>
</protein>
<dbReference type="PROSITE" id="PS50113">
    <property type="entry name" value="PAC"/>
    <property type="match status" value="1"/>
</dbReference>
<dbReference type="SMART" id="SM00267">
    <property type="entry name" value="GGDEF"/>
    <property type="match status" value="1"/>
</dbReference>
<evidence type="ECO:0008006" key="11">
    <source>
        <dbReference type="Google" id="ProtNLM"/>
    </source>
</evidence>
<dbReference type="Proteomes" id="UP000029391">
    <property type="component" value="Unassembled WGS sequence"/>
</dbReference>
<dbReference type="AlphaFoldDB" id="A0A091C097"/>
<dbReference type="SMART" id="SM00448">
    <property type="entry name" value="REC"/>
    <property type="match status" value="1"/>
</dbReference>
<organism evidence="9 10">
    <name type="scientific">Arenimonas composti TR7-09 = DSM 18010</name>
    <dbReference type="NCBI Taxonomy" id="1121013"/>
    <lineage>
        <taxon>Bacteria</taxon>
        <taxon>Pseudomonadati</taxon>
        <taxon>Pseudomonadota</taxon>
        <taxon>Gammaproteobacteria</taxon>
        <taxon>Lysobacterales</taxon>
        <taxon>Lysobacteraceae</taxon>
        <taxon>Arenimonas</taxon>
    </lineage>
</organism>
<dbReference type="PROSITE" id="PS50887">
    <property type="entry name" value="GGDEF"/>
    <property type="match status" value="1"/>
</dbReference>
<feature type="domain" description="GGDEF" evidence="8">
    <location>
        <begin position="463"/>
        <end position="597"/>
    </location>
</feature>
<keyword evidence="2" id="KW-0418">Kinase</keyword>
<dbReference type="CDD" id="cd01949">
    <property type="entry name" value="GGDEF"/>
    <property type="match status" value="1"/>
</dbReference>
<dbReference type="InterPro" id="IPR011006">
    <property type="entry name" value="CheY-like_superfamily"/>
</dbReference>
<sequence length="855" mass="93888">MGERLSILLVEDSTADAELITLSLRRFGPGLLIDRVADAASLRQRLADAPPDVVLSDFSMPGFSGREALEICRETAPDIPFLFVSGTIGEELAIEALRSGAADYVLKDNLVRLPGAIERALRVNRERQARVVAERALRESEERFRSILESTDDWIWESSIDGVLTYSNPAAERVLGWSITELVGAPVLKFAAPDERDAIAVHMAECVRERKGWRNWVVTWCHREGHRVRLESSATPVLDEDGRMTGFRGIDRDVTESFAQKERIRQLSRVRSVLGALGNAVLRAGSADELLRMCCELAVAEGGFLAATVVEADTDHDGLRVGASAGDPELVAAVAAAGATGDSEQSTALAAMQTGTPVVTQVRKDGAAWTDASGRVRDDVCAKAALPLGTPPWGALVLHSSQSGAFDDEENALLRRLAREIEHGIDFIGKSERLEFLAFHNTVTGLPNRIAFATQLDRRLESGPQTIALFDAVSFHVFNDSRGREFSEALLRAIGARLRELLGEEPLIAHHGDDSFAVALAGDGDIEQAVATMTSLLEACSRQPFDVQGEHVYADLRCGLLQAPRHGDDADTIERNVMSALSEARNTGARLVVYDEAFGQRAQKRIDIERELRVAVEQLQFELFLQPKFDGRTQNLTGAEALLRWRHPQRGLIPPLDFIPLLEETGLILPVGRWILEQAIAISARWQRRGHGGLRLAINVSARELRDDGFLRDAGVLLRAAGPEHGVDVEITESLVMDDIQRSIRILHEVRELGCRVAIDDFGTGYSSLNYLSQLPADVLKIDRSFVGRIAESPESLALVTNTIGLAHALGLHVVAEGVEEEEQAKLLRLVRCDEMQGWLFGRPMTVGEFERQFI</sequence>
<dbReference type="Pfam" id="PF00990">
    <property type="entry name" value="GGDEF"/>
    <property type="match status" value="1"/>
</dbReference>
<dbReference type="PROSITE" id="PS50883">
    <property type="entry name" value="EAL"/>
    <property type="match status" value="1"/>
</dbReference>
<dbReference type="InterPro" id="IPR035919">
    <property type="entry name" value="EAL_sf"/>
</dbReference>
<dbReference type="InterPro" id="IPR001789">
    <property type="entry name" value="Sig_transdc_resp-reg_receiver"/>
</dbReference>
<dbReference type="GO" id="GO:0016301">
    <property type="term" value="F:kinase activity"/>
    <property type="evidence" value="ECO:0007669"/>
    <property type="project" value="UniProtKB-KW"/>
</dbReference>
<feature type="domain" description="Response regulatory" evidence="4">
    <location>
        <begin position="6"/>
        <end position="122"/>
    </location>
</feature>
<dbReference type="InterPro" id="IPR043128">
    <property type="entry name" value="Rev_trsase/Diguanyl_cyclase"/>
</dbReference>
<feature type="modified residue" description="4-aspartylphosphate" evidence="3">
    <location>
        <position position="57"/>
    </location>
</feature>
<comment type="caution">
    <text evidence="9">The sequence shown here is derived from an EMBL/GenBank/DDBJ whole genome shotgun (WGS) entry which is preliminary data.</text>
</comment>
<dbReference type="GO" id="GO:0000160">
    <property type="term" value="P:phosphorelay signal transduction system"/>
    <property type="evidence" value="ECO:0007669"/>
    <property type="project" value="InterPro"/>
</dbReference>
<dbReference type="PROSITE" id="PS50112">
    <property type="entry name" value="PAS"/>
    <property type="match status" value="1"/>
</dbReference>
<dbReference type="InterPro" id="IPR052155">
    <property type="entry name" value="Biofilm_reg_signaling"/>
</dbReference>
<dbReference type="SUPFAM" id="SSF55785">
    <property type="entry name" value="PYP-like sensor domain (PAS domain)"/>
    <property type="match status" value="1"/>
</dbReference>
<keyword evidence="10" id="KW-1185">Reference proteome</keyword>
<dbReference type="CDD" id="cd01948">
    <property type="entry name" value="EAL"/>
    <property type="match status" value="1"/>
</dbReference>
<evidence type="ECO:0000256" key="1">
    <source>
        <dbReference type="ARBA" id="ARBA00022679"/>
    </source>
</evidence>
<dbReference type="InterPro" id="IPR035965">
    <property type="entry name" value="PAS-like_dom_sf"/>
</dbReference>
<evidence type="ECO:0000259" key="7">
    <source>
        <dbReference type="PROSITE" id="PS50883"/>
    </source>
</evidence>
<evidence type="ECO:0000259" key="6">
    <source>
        <dbReference type="PROSITE" id="PS50113"/>
    </source>
</evidence>
<keyword evidence="1" id="KW-0808">Transferase</keyword>
<dbReference type="InterPro" id="IPR001633">
    <property type="entry name" value="EAL_dom"/>
</dbReference>
<dbReference type="Gene3D" id="3.30.450.40">
    <property type="match status" value="1"/>
</dbReference>
<dbReference type="PANTHER" id="PTHR44757:SF2">
    <property type="entry name" value="BIOFILM ARCHITECTURE MAINTENANCE PROTEIN MBAA"/>
    <property type="match status" value="1"/>
</dbReference>
<dbReference type="SUPFAM" id="SSF141868">
    <property type="entry name" value="EAL domain-like"/>
    <property type="match status" value="1"/>
</dbReference>
<dbReference type="OrthoDB" id="9804951at2"/>
<accession>A0A091C097</accession>
<dbReference type="SMART" id="SM00052">
    <property type="entry name" value="EAL"/>
    <property type="match status" value="1"/>
</dbReference>
<evidence type="ECO:0000313" key="9">
    <source>
        <dbReference type="EMBL" id="KFN50040.1"/>
    </source>
</evidence>
<evidence type="ECO:0000259" key="5">
    <source>
        <dbReference type="PROSITE" id="PS50112"/>
    </source>
</evidence>
<dbReference type="GO" id="GO:0006355">
    <property type="term" value="P:regulation of DNA-templated transcription"/>
    <property type="evidence" value="ECO:0007669"/>
    <property type="project" value="InterPro"/>
</dbReference>
<evidence type="ECO:0000313" key="10">
    <source>
        <dbReference type="Proteomes" id="UP000029391"/>
    </source>
</evidence>
<reference evidence="9 10" key="1">
    <citation type="submission" date="2013-09" db="EMBL/GenBank/DDBJ databases">
        <title>Genome sequencing of Arenimonas composti.</title>
        <authorList>
            <person name="Chen F."/>
            <person name="Wang G."/>
        </authorList>
    </citation>
    <scope>NUCLEOTIDE SEQUENCE [LARGE SCALE GENOMIC DNA]</scope>
    <source>
        <strain evidence="9 10">TR7-09</strain>
    </source>
</reference>
<dbReference type="CDD" id="cd00130">
    <property type="entry name" value="PAS"/>
    <property type="match status" value="1"/>
</dbReference>
<dbReference type="SUPFAM" id="SSF52172">
    <property type="entry name" value="CheY-like"/>
    <property type="match status" value="1"/>
</dbReference>
<evidence type="ECO:0000256" key="3">
    <source>
        <dbReference type="PROSITE-ProRule" id="PRU00169"/>
    </source>
</evidence>
<dbReference type="InterPro" id="IPR001610">
    <property type="entry name" value="PAC"/>
</dbReference>
<feature type="domain" description="PAC" evidence="6">
    <location>
        <begin position="214"/>
        <end position="266"/>
    </location>
</feature>
<dbReference type="InterPro" id="IPR000014">
    <property type="entry name" value="PAS"/>
</dbReference>